<dbReference type="InterPro" id="IPR027417">
    <property type="entry name" value="P-loop_NTPase"/>
</dbReference>
<evidence type="ECO:0000259" key="6">
    <source>
        <dbReference type="PROSITE" id="PS51866"/>
    </source>
</evidence>
<dbReference type="SUPFAM" id="SSF52540">
    <property type="entry name" value="P-loop containing nucleoside triphosphate hydrolases"/>
    <property type="match status" value="1"/>
</dbReference>
<evidence type="ECO:0000256" key="1">
    <source>
        <dbReference type="ARBA" id="ARBA00022448"/>
    </source>
</evidence>
<dbReference type="PANTHER" id="PTHR42781:SF4">
    <property type="entry name" value="SPERMIDINE_PUTRESCINE IMPORT ATP-BINDING PROTEIN POTA"/>
    <property type="match status" value="1"/>
</dbReference>
<name>A0A1J5RSX7_9ZZZZ</name>
<gene>
    <name evidence="7" type="primary">phnT_1</name>
    <name evidence="7" type="ORF">GALL_254880</name>
</gene>
<dbReference type="GO" id="GO:0016887">
    <property type="term" value="F:ATP hydrolysis activity"/>
    <property type="evidence" value="ECO:0007669"/>
    <property type="project" value="InterPro"/>
</dbReference>
<sequence length="359" mass="37801">MSAPAVSVDGLSLRVGAFALRDISFSLAAGETFVILGTSGAGKSLLLETLAGFYRPTSGRILIGGRDLTEAPPEARRIAFMFQDYALFPHLTVAQNVAFGLRFSPRRKDAEPLEALLKRLGLEHLAGRKPMHLSGGEQQRVALARAMAMEPSLFLFDEPLSALDARSRDTLRGELKTFLGRAGVPAIYVTHDQLEALALADKMAVMKDGALLQSGSPAEIFNAPASEAVANFVGVETVLEGKVLAVSDGMAAISVAGQVLHVLANDAAKPEAPVLACIRPEDVALARTTHPGSSVRNQFQARVTAVAAVGPLFRISLDAGFPLVAYVSKQSYLELGLAPGAELIASVKATAVHLIGRAS</sequence>
<dbReference type="Pfam" id="PF00005">
    <property type="entry name" value="ABC_tran"/>
    <property type="match status" value="1"/>
</dbReference>
<dbReference type="Gene3D" id="3.40.50.300">
    <property type="entry name" value="P-loop containing nucleotide triphosphate hydrolases"/>
    <property type="match status" value="1"/>
</dbReference>
<keyword evidence="1" id="KW-0813">Transport</keyword>
<dbReference type="PROSITE" id="PS00211">
    <property type="entry name" value="ABC_TRANSPORTER_1"/>
    <property type="match status" value="1"/>
</dbReference>
<comment type="caution">
    <text evidence="7">The sequence shown here is derived from an EMBL/GenBank/DDBJ whole genome shotgun (WGS) entry which is preliminary data.</text>
</comment>
<dbReference type="AlphaFoldDB" id="A0A1J5RSX7"/>
<dbReference type="InterPro" id="IPR003593">
    <property type="entry name" value="AAA+_ATPase"/>
</dbReference>
<keyword evidence="2" id="KW-0500">Molybdenum</keyword>
<dbReference type="InterPro" id="IPR017871">
    <property type="entry name" value="ABC_transporter-like_CS"/>
</dbReference>
<dbReference type="Pfam" id="PF03459">
    <property type="entry name" value="TOBE"/>
    <property type="match status" value="1"/>
</dbReference>
<dbReference type="EMBL" id="MLJW01000228">
    <property type="protein sequence ID" value="OIQ92579.1"/>
    <property type="molecule type" value="Genomic_DNA"/>
</dbReference>
<dbReference type="InterPro" id="IPR005116">
    <property type="entry name" value="Transp-assoc_OB_typ1"/>
</dbReference>
<accession>A0A1J5RSX7</accession>
<dbReference type="Gene3D" id="2.40.50.100">
    <property type="match status" value="1"/>
</dbReference>
<evidence type="ECO:0000256" key="2">
    <source>
        <dbReference type="ARBA" id="ARBA00022505"/>
    </source>
</evidence>
<proteinExistence type="predicted"/>
<keyword evidence="3" id="KW-0547">Nucleotide-binding</keyword>
<organism evidence="7">
    <name type="scientific">mine drainage metagenome</name>
    <dbReference type="NCBI Taxonomy" id="410659"/>
    <lineage>
        <taxon>unclassified sequences</taxon>
        <taxon>metagenomes</taxon>
        <taxon>ecological metagenomes</taxon>
    </lineage>
</organism>
<dbReference type="SUPFAM" id="SSF50331">
    <property type="entry name" value="MOP-like"/>
    <property type="match status" value="1"/>
</dbReference>
<evidence type="ECO:0000313" key="7">
    <source>
        <dbReference type="EMBL" id="OIQ92579.1"/>
    </source>
</evidence>
<dbReference type="GO" id="GO:0005524">
    <property type="term" value="F:ATP binding"/>
    <property type="evidence" value="ECO:0007669"/>
    <property type="project" value="UniProtKB-KW"/>
</dbReference>
<dbReference type="InterPro" id="IPR004606">
    <property type="entry name" value="Mop_domain"/>
</dbReference>
<dbReference type="InterPro" id="IPR003439">
    <property type="entry name" value="ABC_transporter-like_ATP-bd"/>
</dbReference>
<keyword evidence="4 7" id="KW-0067">ATP-binding</keyword>
<evidence type="ECO:0000256" key="4">
    <source>
        <dbReference type="ARBA" id="ARBA00022840"/>
    </source>
</evidence>
<feature type="domain" description="ABC transporter" evidence="5">
    <location>
        <begin position="1"/>
        <end position="233"/>
    </location>
</feature>
<dbReference type="PROSITE" id="PS50893">
    <property type="entry name" value="ABC_TRANSPORTER_2"/>
    <property type="match status" value="1"/>
</dbReference>
<dbReference type="InterPro" id="IPR008995">
    <property type="entry name" value="Mo/tungstate-bd_C_term_dom"/>
</dbReference>
<dbReference type="PANTHER" id="PTHR42781">
    <property type="entry name" value="SPERMIDINE/PUTRESCINE IMPORT ATP-BINDING PROTEIN POTA"/>
    <property type="match status" value="1"/>
</dbReference>
<feature type="domain" description="Mop" evidence="6">
    <location>
        <begin position="292"/>
        <end position="356"/>
    </location>
</feature>
<dbReference type="GO" id="GO:0015689">
    <property type="term" value="P:molybdate ion transport"/>
    <property type="evidence" value="ECO:0007669"/>
    <property type="project" value="InterPro"/>
</dbReference>
<dbReference type="SMART" id="SM00382">
    <property type="entry name" value="AAA"/>
    <property type="match status" value="1"/>
</dbReference>
<evidence type="ECO:0000259" key="5">
    <source>
        <dbReference type="PROSITE" id="PS50893"/>
    </source>
</evidence>
<protein>
    <submittedName>
        <fullName evidence="7">Putative 2-aminoethylphosphonate import ATP-binding protein PhnT</fullName>
    </submittedName>
</protein>
<dbReference type="InterPro" id="IPR050093">
    <property type="entry name" value="ABC_SmlMolc_Importer"/>
</dbReference>
<dbReference type="PROSITE" id="PS51866">
    <property type="entry name" value="MOP"/>
    <property type="match status" value="1"/>
</dbReference>
<dbReference type="FunFam" id="3.40.50.300:FF:000425">
    <property type="entry name" value="Probable ABC transporter, ATP-binding subunit"/>
    <property type="match status" value="1"/>
</dbReference>
<evidence type="ECO:0000256" key="3">
    <source>
        <dbReference type="ARBA" id="ARBA00022741"/>
    </source>
</evidence>
<reference evidence="7" key="1">
    <citation type="submission" date="2016-10" db="EMBL/GenBank/DDBJ databases">
        <title>Sequence of Gallionella enrichment culture.</title>
        <authorList>
            <person name="Poehlein A."/>
            <person name="Muehling M."/>
            <person name="Daniel R."/>
        </authorList>
    </citation>
    <scope>NUCLEOTIDE SEQUENCE</scope>
</reference>